<proteinExistence type="predicted"/>
<evidence type="ECO:0000313" key="2">
    <source>
        <dbReference type="EMBL" id="KAH7976583.1"/>
    </source>
</evidence>
<evidence type="ECO:0000256" key="1">
    <source>
        <dbReference type="SAM" id="MobiDB-lite"/>
    </source>
</evidence>
<protein>
    <submittedName>
        <fullName evidence="2">Uncharacterized protein</fullName>
    </submittedName>
</protein>
<evidence type="ECO:0000313" key="3">
    <source>
        <dbReference type="Proteomes" id="UP000821837"/>
    </source>
</evidence>
<accession>A0A9D4QGZ0</accession>
<dbReference type="AlphaFoldDB" id="A0A9D4QGZ0"/>
<comment type="caution">
    <text evidence="2">The sequence shown here is derived from an EMBL/GenBank/DDBJ whole genome shotgun (WGS) entry which is preliminary data.</text>
</comment>
<organism evidence="2 3">
    <name type="scientific">Rhipicephalus sanguineus</name>
    <name type="common">Brown dog tick</name>
    <name type="synonym">Ixodes sanguineus</name>
    <dbReference type="NCBI Taxonomy" id="34632"/>
    <lineage>
        <taxon>Eukaryota</taxon>
        <taxon>Metazoa</taxon>
        <taxon>Ecdysozoa</taxon>
        <taxon>Arthropoda</taxon>
        <taxon>Chelicerata</taxon>
        <taxon>Arachnida</taxon>
        <taxon>Acari</taxon>
        <taxon>Parasitiformes</taxon>
        <taxon>Ixodida</taxon>
        <taxon>Ixodoidea</taxon>
        <taxon>Ixodidae</taxon>
        <taxon>Rhipicephalinae</taxon>
        <taxon>Rhipicephalus</taxon>
        <taxon>Rhipicephalus</taxon>
    </lineage>
</organism>
<dbReference type="Proteomes" id="UP000821837">
    <property type="component" value="Chromosome 10"/>
</dbReference>
<name>A0A9D4QGZ0_RHISA</name>
<feature type="compositionally biased region" description="Low complexity" evidence="1">
    <location>
        <begin position="76"/>
        <end position="87"/>
    </location>
</feature>
<keyword evidence="3" id="KW-1185">Reference proteome</keyword>
<reference evidence="2" key="2">
    <citation type="submission" date="2021-09" db="EMBL/GenBank/DDBJ databases">
        <authorList>
            <person name="Jia N."/>
            <person name="Wang J."/>
            <person name="Shi W."/>
            <person name="Du L."/>
            <person name="Sun Y."/>
            <person name="Zhan W."/>
            <person name="Jiang J."/>
            <person name="Wang Q."/>
            <person name="Zhang B."/>
            <person name="Ji P."/>
            <person name="Sakyi L.B."/>
            <person name="Cui X."/>
            <person name="Yuan T."/>
            <person name="Jiang B."/>
            <person name="Yang W."/>
            <person name="Lam T.T.-Y."/>
            <person name="Chang Q."/>
            <person name="Ding S."/>
            <person name="Wang X."/>
            <person name="Zhu J."/>
            <person name="Ruan X."/>
            <person name="Zhao L."/>
            <person name="Wei J."/>
            <person name="Que T."/>
            <person name="Du C."/>
            <person name="Cheng J."/>
            <person name="Dai P."/>
            <person name="Han X."/>
            <person name="Huang E."/>
            <person name="Gao Y."/>
            <person name="Liu J."/>
            <person name="Shao H."/>
            <person name="Ye R."/>
            <person name="Li L."/>
            <person name="Wei W."/>
            <person name="Wang X."/>
            <person name="Wang C."/>
            <person name="Huo Q."/>
            <person name="Li W."/>
            <person name="Guo W."/>
            <person name="Chen H."/>
            <person name="Chen S."/>
            <person name="Zhou L."/>
            <person name="Zhou L."/>
            <person name="Ni X."/>
            <person name="Tian J."/>
            <person name="Zhou Y."/>
            <person name="Sheng Y."/>
            <person name="Liu T."/>
            <person name="Pan Y."/>
            <person name="Xia L."/>
            <person name="Li J."/>
            <person name="Zhao F."/>
            <person name="Cao W."/>
        </authorList>
    </citation>
    <scope>NUCLEOTIDE SEQUENCE</scope>
    <source>
        <strain evidence="2">Rsan-2018</strain>
        <tissue evidence="2">Larvae</tissue>
    </source>
</reference>
<feature type="region of interest" description="Disordered" evidence="1">
    <location>
        <begin position="57"/>
        <end position="87"/>
    </location>
</feature>
<dbReference type="EMBL" id="JABSTV010001246">
    <property type="protein sequence ID" value="KAH7976583.1"/>
    <property type="molecule type" value="Genomic_DNA"/>
</dbReference>
<sequence>MQVRCRRTDVGFRDVPLVLKGTTPCPQNRVSSAPVHRRWHRATGVRRGDLAVPDFITAGDGAATTSSSPLKGADGASTTAQATTPTT</sequence>
<gene>
    <name evidence="2" type="ORF">HPB52_016806</name>
</gene>
<reference evidence="2" key="1">
    <citation type="journal article" date="2020" name="Cell">
        <title>Large-Scale Comparative Analyses of Tick Genomes Elucidate Their Genetic Diversity and Vector Capacities.</title>
        <authorList>
            <consortium name="Tick Genome and Microbiome Consortium (TIGMIC)"/>
            <person name="Jia N."/>
            <person name="Wang J."/>
            <person name="Shi W."/>
            <person name="Du L."/>
            <person name="Sun Y."/>
            <person name="Zhan W."/>
            <person name="Jiang J.F."/>
            <person name="Wang Q."/>
            <person name="Zhang B."/>
            <person name="Ji P."/>
            <person name="Bell-Sakyi L."/>
            <person name="Cui X.M."/>
            <person name="Yuan T.T."/>
            <person name="Jiang B.G."/>
            <person name="Yang W.F."/>
            <person name="Lam T.T."/>
            <person name="Chang Q.C."/>
            <person name="Ding S.J."/>
            <person name="Wang X.J."/>
            <person name="Zhu J.G."/>
            <person name="Ruan X.D."/>
            <person name="Zhao L."/>
            <person name="Wei J.T."/>
            <person name="Ye R.Z."/>
            <person name="Que T.C."/>
            <person name="Du C.H."/>
            <person name="Zhou Y.H."/>
            <person name="Cheng J.X."/>
            <person name="Dai P.F."/>
            <person name="Guo W.B."/>
            <person name="Han X.H."/>
            <person name="Huang E.J."/>
            <person name="Li L.F."/>
            <person name="Wei W."/>
            <person name="Gao Y.C."/>
            <person name="Liu J.Z."/>
            <person name="Shao H.Z."/>
            <person name="Wang X."/>
            <person name="Wang C.C."/>
            <person name="Yang T.C."/>
            <person name="Huo Q.B."/>
            <person name="Li W."/>
            <person name="Chen H.Y."/>
            <person name="Chen S.E."/>
            <person name="Zhou L.G."/>
            <person name="Ni X.B."/>
            <person name="Tian J.H."/>
            <person name="Sheng Y."/>
            <person name="Liu T."/>
            <person name="Pan Y.S."/>
            <person name="Xia L.Y."/>
            <person name="Li J."/>
            <person name="Zhao F."/>
            <person name="Cao W.C."/>
        </authorList>
    </citation>
    <scope>NUCLEOTIDE SEQUENCE</scope>
    <source>
        <strain evidence="2">Rsan-2018</strain>
    </source>
</reference>